<comment type="caution">
    <text evidence="1">The sequence shown here is derived from an EMBL/GenBank/DDBJ whole genome shotgun (WGS) entry which is preliminary data.</text>
</comment>
<accession>A0ACC5UCT5</accession>
<keyword evidence="1" id="KW-0808">Transferase</keyword>
<gene>
    <name evidence="1" type="ORF">KO493_15730</name>
</gene>
<protein>
    <submittedName>
        <fullName evidence="1">Acyltransferase</fullName>
    </submittedName>
</protein>
<evidence type="ECO:0000313" key="1">
    <source>
        <dbReference type="EMBL" id="MBU2952151.1"/>
    </source>
</evidence>
<keyword evidence="1" id="KW-0012">Acyltransferase</keyword>
<evidence type="ECO:0000313" key="2">
    <source>
        <dbReference type="Proteomes" id="UP001647509"/>
    </source>
</evidence>
<proteinExistence type="predicted"/>
<sequence>MHRENNFDFLRFLFAVFVVLTHAFAISGEGEHNEWLYQWSNGQTAFSQIGLSGFFVISGYFIFQSMQRSDSLLTYYKKRFLRLFPALFVVLILTLLLLPFVYERDVPMYKNVEVLTYLPNNLSLYNFQPVIKGVFDNNPYHSINGSLWTIRYEFSLYIAVGLLYAVRHNYKMTRVLIALVFIAMLIVYNFFMARFGGSSILGMQGSHILNLGAFFVCGSLLAAYGFENINNKKLLLFVTVVILIFSLTFNFYREVKHIVFPVVILLIGFIPFPFFSRFEKIGDMSYGIYIYSFPIQQTLVYFYKLDVYQLIFWSLLISIVFGYLSWHLVEKKALIYKVKSMLNYGNLSLLKGKK</sequence>
<dbReference type="Proteomes" id="UP001647509">
    <property type="component" value="Unassembled WGS sequence"/>
</dbReference>
<keyword evidence="2" id="KW-1185">Reference proteome</keyword>
<organism evidence="1 2">
    <name type="scientific">Pseudotamlana agarivorans</name>
    <dbReference type="NCBI Taxonomy" id="481183"/>
    <lineage>
        <taxon>Bacteria</taxon>
        <taxon>Pseudomonadati</taxon>
        <taxon>Bacteroidota</taxon>
        <taxon>Flavobacteriia</taxon>
        <taxon>Flavobacteriales</taxon>
        <taxon>Flavobacteriaceae</taxon>
        <taxon>Pseudotamlana</taxon>
    </lineage>
</organism>
<dbReference type="EMBL" id="JAHKPD010000025">
    <property type="protein sequence ID" value="MBU2952151.1"/>
    <property type="molecule type" value="Genomic_DNA"/>
</dbReference>
<reference evidence="1" key="1">
    <citation type="submission" date="2021-05" db="EMBL/GenBank/DDBJ databases">
        <title>Draft genomes of bacteria isolated from model marine particles.</title>
        <authorList>
            <person name="Datta M.S."/>
            <person name="Schwartzman J.A."/>
            <person name="Enke T.N."/>
            <person name="Saavedra J."/>
            <person name="Cermak N."/>
            <person name="Cordero O.X."/>
        </authorList>
    </citation>
    <scope>NUCLEOTIDE SEQUENCE</scope>
    <source>
        <strain evidence="1">I2M19</strain>
    </source>
</reference>
<name>A0ACC5UCT5_9FLAO</name>